<dbReference type="Proteomes" id="UP000196027">
    <property type="component" value="Chromosome"/>
</dbReference>
<dbReference type="EMBL" id="CP021425">
    <property type="protein sequence ID" value="ARU56418.1"/>
    <property type="molecule type" value="Genomic_DNA"/>
</dbReference>
<evidence type="ECO:0000313" key="2">
    <source>
        <dbReference type="EMBL" id="ARU56418.1"/>
    </source>
</evidence>
<organism evidence="2 3">
    <name type="scientific">Oleiphilus messinensis</name>
    <dbReference type="NCBI Taxonomy" id="141451"/>
    <lineage>
        <taxon>Bacteria</taxon>
        <taxon>Pseudomonadati</taxon>
        <taxon>Pseudomonadota</taxon>
        <taxon>Gammaproteobacteria</taxon>
        <taxon>Oceanospirillales</taxon>
        <taxon>Oleiphilaceae</taxon>
        <taxon>Oleiphilus</taxon>
    </lineage>
</organism>
<feature type="signal peptide" evidence="1">
    <location>
        <begin position="1"/>
        <end position="21"/>
    </location>
</feature>
<evidence type="ECO:0000313" key="3">
    <source>
        <dbReference type="Proteomes" id="UP000196027"/>
    </source>
</evidence>
<proteinExistence type="predicted"/>
<feature type="chain" id="PRO_5013050263" evidence="1">
    <location>
        <begin position="22"/>
        <end position="138"/>
    </location>
</feature>
<dbReference type="RefSeq" id="WP_087461403.1">
    <property type="nucleotide sequence ID" value="NZ_CP021425.1"/>
</dbReference>
<evidence type="ECO:0000256" key="1">
    <source>
        <dbReference type="SAM" id="SignalP"/>
    </source>
</evidence>
<sequence length="138" mass="16193">MKKVFFWVMLSTVCLSGNAWADREIEIEFRFQPDRSGKETRNQGIKVEDDDAEIYLDGREQEINISDSDSKALFDLVEKGVRDFQFVEGKKVRPPYIEVKMEFSGEDREIEISRSYPAGSVPQKFIDIQKKYLKEVWK</sequence>
<keyword evidence="3" id="KW-1185">Reference proteome</keyword>
<reference evidence="2 3" key="1">
    <citation type="submission" date="2017-05" db="EMBL/GenBank/DDBJ databases">
        <title>Genomic insights into alkan degradation activity of Oleiphilus messinensis.</title>
        <authorList>
            <person name="Kozyavkin S.A."/>
            <person name="Slesarev A.I."/>
            <person name="Golyshin P.N."/>
            <person name="Korzhenkov A."/>
            <person name="Golyshina O.N."/>
            <person name="Toshchakov S.V."/>
        </authorList>
    </citation>
    <scope>NUCLEOTIDE SEQUENCE [LARGE SCALE GENOMIC DNA]</scope>
    <source>
        <strain evidence="2 3">ME102</strain>
    </source>
</reference>
<keyword evidence="1" id="KW-0732">Signal</keyword>
<dbReference type="AlphaFoldDB" id="A0A1Y0I7E4"/>
<name>A0A1Y0I7E4_9GAMM</name>
<dbReference type="KEGG" id="ome:OLMES_2355"/>
<gene>
    <name evidence="2" type="ORF">OLMES_2355</name>
</gene>
<accession>A0A1Y0I7E4</accession>
<protein>
    <submittedName>
        <fullName evidence="2">Uncharacterized protein</fullName>
    </submittedName>
</protein>